<reference evidence="2" key="1">
    <citation type="submission" date="2017-04" db="EMBL/GenBank/DDBJ databases">
        <title>Genome evolution of the luminous symbionts of deep sea anglerfish.</title>
        <authorList>
            <person name="Hendry T.A."/>
        </authorList>
    </citation>
    <scope>NUCLEOTIDE SEQUENCE [LARGE SCALE GENOMIC DNA]</scope>
</reference>
<dbReference type="EMBL" id="NBYY01000009">
    <property type="protein sequence ID" value="PCS23700.1"/>
    <property type="molecule type" value="Genomic_DNA"/>
</dbReference>
<protein>
    <submittedName>
        <fullName evidence="1">Uncharacterized protein</fullName>
    </submittedName>
</protein>
<proteinExistence type="predicted"/>
<dbReference type="AlphaFoldDB" id="A0A2A5T6I4"/>
<dbReference type="Proteomes" id="UP000219020">
    <property type="component" value="Unassembled WGS sequence"/>
</dbReference>
<gene>
    <name evidence="1" type="ORF">BTN49_0669</name>
</gene>
<accession>A0A2A5T6I4</accession>
<comment type="caution">
    <text evidence="1">The sequence shown here is derived from an EMBL/GenBank/DDBJ whole genome shotgun (WGS) entry which is preliminary data.</text>
</comment>
<name>A0A2A5T6I4_9GAMM</name>
<evidence type="ECO:0000313" key="2">
    <source>
        <dbReference type="Proteomes" id="UP000219020"/>
    </source>
</evidence>
<organism evidence="1 2">
    <name type="scientific">Candidatus Enterovibrio escicola</name>
    <dbReference type="NCBI Taxonomy" id="1927127"/>
    <lineage>
        <taxon>Bacteria</taxon>
        <taxon>Pseudomonadati</taxon>
        <taxon>Pseudomonadota</taxon>
        <taxon>Gammaproteobacteria</taxon>
        <taxon>Vibrionales</taxon>
        <taxon>Vibrionaceae</taxon>
        <taxon>Enterovibrio</taxon>
    </lineage>
</organism>
<keyword evidence="2" id="KW-1185">Reference proteome</keyword>
<sequence length="39" mass="4564">MKIQSYYVLGETYLILRFLLPNATVLHITPLTGKELNYH</sequence>
<evidence type="ECO:0000313" key="1">
    <source>
        <dbReference type="EMBL" id="PCS23700.1"/>
    </source>
</evidence>